<evidence type="ECO:0000256" key="2">
    <source>
        <dbReference type="ARBA" id="ARBA00007717"/>
    </source>
</evidence>
<dbReference type="GO" id="GO:0007219">
    <property type="term" value="P:Notch signaling pathway"/>
    <property type="evidence" value="ECO:0007669"/>
    <property type="project" value="UniProtKB-KW"/>
</dbReference>
<keyword evidence="5 11" id="KW-0732">Signal</keyword>
<dbReference type="PANTHER" id="PTHR21092">
    <property type="entry name" value="NICASTRIN"/>
    <property type="match status" value="1"/>
</dbReference>
<comment type="similarity">
    <text evidence="2">Belongs to the nicastrin family.</text>
</comment>
<feature type="domain" description="Nicastrin small lobe" evidence="12">
    <location>
        <begin position="37"/>
        <end position="206"/>
    </location>
</feature>
<dbReference type="Pfam" id="PF18266">
    <property type="entry name" value="Ncstrn_small"/>
    <property type="match status" value="1"/>
</dbReference>
<feature type="chain" id="PRO_5013843549" description="Nicastrin" evidence="11">
    <location>
        <begin position="19"/>
        <end position="716"/>
    </location>
</feature>
<keyword evidence="8 10" id="KW-0472">Membrane</keyword>
<evidence type="ECO:0000256" key="5">
    <source>
        <dbReference type="ARBA" id="ARBA00022729"/>
    </source>
</evidence>
<dbReference type="AlphaFoldDB" id="A0A2H1WCH3"/>
<evidence type="ECO:0000256" key="7">
    <source>
        <dbReference type="ARBA" id="ARBA00022989"/>
    </source>
</evidence>
<evidence type="ECO:0000256" key="1">
    <source>
        <dbReference type="ARBA" id="ARBA00004479"/>
    </source>
</evidence>
<organism evidence="13">
    <name type="scientific">Spodoptera frugiperda</name>
    <name type="common">Fall armyworm</name>
    <dbReference type="NCBI Taxonomy" id="7108"/>
    <lineage>
        <taxon>Eukaryota</taxon>
        <taxon>Metazoa</taxon>
        <taxon>Ecdysozoa</taxon>
        <taxon>Arthropoda</taxon>
        <taxon>Hexapoda</taxon>
        <taxon>Insecta</taxon>
        <taxon>Pterygota</taxon>
        <taxon>Neoptera</taxon>
        <taxon>Endopterygota</taxon>
        <taxon>Lepidoptera</taxon>
        <taxon>Glossata</taxon>
        <taxon>Ditrysia</taxon>
        <taxon>Noctuoidea</taxon>
        <taxon>Noctuidae</taxon>
        <taxon>Amphipyrinae</taxon>
        <taxon>Spodoptera</taxon>
    </lineage>
</organism>
<feature type="signal peptide" evidence="11">
    <location>
        <begin position="1"/>
        <end position="18"/>
    </location>
</feature>
<evidence type="ECO:0000259" key="12">
    <source>
        <dbReference type="Pfam" id="PF18266"/>
    </source>
</evidence>
<keyword evidence="9" id="KW-0325">Glycoprotein</keyword>
<feature type="transmembrane region" description="Helical" evidence="10">
    <location>
        <begin position="664"/>
        <end position="685"/>
    </location>
</feature>
<comment type="subcellular location">
    <subcellularLocation>
        <location evidence="1">Membrane</location>
        <topology evidence="1">Single-pass type I membrane protein</topology>
    </subcellularLocation>
</comment>
<evidence type="ECO:0000256" key="8">
    <source>
        <dbReference type="ARBA" id="ARBA00023136"/>
    </source>
</evidence>
<dbReference type="GO" id="GO:0016485">
    <property type="term" value="P:protein processing"/>
    <property type="evidence" value="ECO:0007669"/>
    <property type="project" value="InterPro"/>
</dbReference>
<keyword evidence="4 10" id="KW-0812">Transmembrane</keyword>
<gene>
    <name evidence="13" type="ORF">SFRICE_003737</name>
</gene>
<dbReference type="GO" id="GO:0007220">
    <property type="term" value="P:Notch receptor processing"/>
    <property type="evidence" value="ECO:0007669"/>
    <property type="project" value="TreeGrafter"/>
</dbReference>
<evidence type="ECO:0000256" key="10">
    <source>
        <dbReference type="SAM" id="Phobius"/>
    </source>
</evidence>
<proteinExistence type="inferred from homology"/>
<evidence type="ECO:0000256" key="11">
    <source>
        <dbReference type="SAM" id="SignalP"/>
    </source>
</evidence>
<dbReference type="Gene3D" id="3.40.630.10">
    <property type="entry name" value="Zn peptidases"/>
    <property type="match status" value="1"/>
</dbReference>
<keyword evidence="6" id="KW-0914">Notch signaling pathway</keyword>
<dbReference type="InterPro" id="IPR008710">
    <property type="entry name" value="Nicastrin"/>
</dbReference>
<protein>
    <recommendedName>
        <fullName evidence="3">Nicastrin</fullName>
    </recommendedName>
</protein>
<evidence type="ECO:0000256" key="9">
    <source>
        <dbReference type="ARBA" id="ARBA00023180"/>
    </source>
</evidence>
<keyword evidence="7 10" id="KW-1133">Transmembrane helix</keyword>
<dbReference type="Pfam" id="PF05450">
    <property type="entry name" value="Nicastrin"/>
    <property type="match status" value="1"/>
</dbReference>
<evidence type="ECO:0000256" key="4">
    <source>
        <dbReference type="ARBA" id="ARBA00022692"/>
    </source>
</evidence>
<dbReference type="InterPro" id="IPR041084">
    <property type="entry name" value="Ncstrn_small"/>
</dbReference>
<accession>A0A2H1WCH3</accession>
<name>A0A2H1WCH3_SPOFR</name>
<evidence type="ECO:0000313" key="13">
    <source>
        <dbReference type="EMBL" id="SOQ50656.1"/>
    </source>
</evidence>
<dbReference type="PANTHER" id="PTHR21092:SF0">
    <property type="entry name" value="NICASTRIN"/>
    <property type="match status" value="1"/>
</dbReference>
<evidence type="ECO:0000256" key="3">
    <source>
        <dbReference type="ARBA" id="ARBA00015303"/>
    </source>
</evidence>
<dbReference type="GO" id="GO:0005886">
    <property type="term" value="C:plasma membrane"/>
    <property type="evidence" value="ECO:0007669"/>
    <property type="project" value="UniProtKB-ARBA"/>
</dbReference>
<reference evidence="13" key="1">
    <citation type="submission" date="2016-07" db="EMBL/GenBank/DDBJ databases">
        <authorList>
            <person name="Bretaudeau A."/>
        </authorList>
    </citation>
    <scope>NUCLEOTIDE SEQUENCE</scope>
    <source>
        <strain evidence="13">Rice</strain>
        <tissue evidence="13">Whole body</tissue>
    </source>
</reference>
<dbReference type="SUPFAM" id="SSF53187">
    <property type="entry name" value="Zn-dependent exopeptidases"/>
    <property type="match status" value="1"/>
</dbReference>
<evidence type="ECO:0000256" key="6">
    <source>
        <dbReference type="ARBA" id="ARBA00022976"/>
    </source>
</evidence>
<dbReference type="EMBL" id="ODYU01007669">
    <property type="protein sequence ID" value="SOQ50656.1"/>
    <property type="molecule type" value="Genomic_DNA"/>
</dbReference>
<sequence>MASFNFLVLLLIFSFCRSGNLQRLHEKIYSSIEGGAACFRRLNGTHQTGCSSADNGAVGVVHMIKDVTDAHWLVENATAGPYMAVVSTALFYDVFDLLFKQPELIAGILLYDNATKSAPQFSQDMSCPNDYSAAEGSSCSAGGVVWNPKGTGLLRRDIPFPIFYLPESRSQEIDKIDECYQRYNSDKNNQKGKPLCSVQLHSFMFAAVNTEVCLRRSASSALLTPTKVCDPLGDYNVYYSLFPRTKDTKNKKVTLVTARIDTASLFDGVSPGAASSVVGMVTLLTAATTLSQMIPIADANLYDENILWTLFNGEAFDYIGSQRVAYDISKGTWPAAAPLTVDDINLHVEIGQIGGALNKLELAWPLYAFIPYTNVVPEINEFVNTLGSNLQNNISINTEFSTHFPSSSLHSFRRILKNETESAALPEVLITDHNSEFTNLFYNSALDGFDKIDFEYRNITVDGNGTFISTDALLANGTMKEVDTQVKIARLATAVSRTMYQRVAGKLYTGNITASAHLVDEMLYCFLRSQACRLIMAADYASSGGAEEKPPERAAPLYVGVATWASTPPVFAAHLLALLTGTALPVNRTQCDALNVPGFSQYWLRGWNHSGVCMQTTMNISAAISPAFIIEDYDLKSGVYSTWTESVWQAMWARVFVRASGAGAGAAAVAGALATLAAALLTYWLQRHAATIFTNAPQHSIVNDDAASGILRTVNC</sequence>